<reference evidence="1" key="1">
    <citation type="submission" date="2020-10" db="EMBL/GenBank/DDBJ databases">
        <authorList>
            <person name="Castelo-Branco R."/>
            <person name="Eusebio N."/>
            <person name="Adriana R."/>
            <person name="Vieira A."/>
            <person name="Brugerolle De Fraissinette N."/>
            <person name="Rezende De Castro R."/>
            <person name="Schneider M.P."/>
            <person name="Vasconcelos V."/>
            <person name="Leao P.N."/>
        </authorList>
    </citation>
    <scope>NUCLEOTIDE SEQUENCE</scope>
    <source>
        <strain evidence="1">LEGE 07157</strain>
    </source>
</reference>
<evidence type="ECO:0000313" key="2">
    <source>
        <dbReference type="Proteomes" id="UP000654482"/>
    </source>
</evidence>
<gene>
    <name evidence="1" type="ORF">IQ249_03050</name>
</gene>
<dbReference type="SUPFAM" id="SSF48452">
    <property type="entry name" value="TPR-like"/>
    <property type="match status" value="1"/>
</dbReference>
<sequence length="454" mass="52998">MLRDHEKTKRLRDRLKNRRDCYSKPLDSLIQTSEAGIELAHVIRCIENNLNDQKNLHKCFLLINKFANKAIQTNRTLEWLRKIIQLLDKYSEFQEEIPAKLYIAKYKCDQSLNVRVVEAESDLQQAVNLSKNKQEKLNSILYLAAYHENNSKYKKMKKCLDKCKHLSLETSNTDIELAKIWLGLGKYHFYRFDFLKAKKYLKKAKAKFEDIYDLQESGMCLRLLSTGTHYLGRVHLAEYDFVKAAQFYIEAQKLIEMNCKRHNLVLDVGATAFYHLRMGQILETCRLIKNAKYHYDRSFKIFSDCGSQSGKVQVSLALANLIGRGSETSLTSQEVFYKKEKQIREAARLAQETGYNRGYLESLIRLLQLYTRKIKLILSIKTLSKIIYSHEFRSLLGLKSLSVGYKFAIGLYGLGAYYKIKFRHVRRYKSGLILNCCPCSECVEKDQNFHTNPF</sequence>
<protein>
    <submittedName>
        <fullName evidence="1">Uncharacterized protein</fullName>
    </submittedName>
</protein>
<keyword evidence="2" id="KW-1185">Reference proteome</keyword>
<evidence type="ECO:0000313" key="1">
    <source>
        <dbReference type="EMBL" id="MBE9114867.1"/>
    </source>
</evidence>
<dbReference type="Gene3D" id="1.25.40.10">
    <property type="entry name" value="Tetratricopeptide repeat domain"/>
    <property type="match status" value="1"/>
</dbReference>
<comment type="caution">
    <text evidence="1">The sequence shown here is derived from an EMBL/GenBank/DDBJ whole genome shotgun (WGS) entry which is preliminary data.</text>
</comment>
<accession>A0A8J7AWQ4</accession>
<dbReference type="InterPro" id="IPR011990">
    <property type="entry name" value="TPR-like_helical_dom_sf"/>
</dbReference>
<name>A0A8J7AWQ4_9CYAN</name>
<organism evidence="1 2">
    <name type="scientific">Lusitaniella coriacea LEGE 07157</name>
    <dbReference type="NCBI Taxonomy" id="945747"/>
    <lineage>
        <taxon>Bacteria</taxon>
        <taxon>Bacillati</taxon>
        <taxon>Cyanobacteriota</taxon>
        <taxon>Cyanophyceae</taxon>
        <taxon>Spirulinales</taxon>
        <taxon>Lusitaniellaceae</taxon>
        <taxon>Lusitaniella</taxon>
    </lineage>
</organism>
<dbReference type="SMART" id="SM00028">
    <property type="entry name" value="TPR"/>
    <property type="match status" value="3"/>
</dbReference>
<dbReference type="InterPro" id="IPR019734">
    <property type="entry name" value="TPR_rpt"/>
</dbReference>
<dbReference type="Proteomes" id="UP000654482">
    <property type="component" value="Unassembled WGS sequence"/>
</dbReference>
<dbReference type="EMBL" id="JADEWZ010000003">
    <property type="protein sequence ID" value="MBE9114867.1"/>
    <property type="molecule type" value="Genomic_DNA"/>
</dbReference>
<dbReference type="AlphaFoldDB" id="A0A8J7AWQ4"/>
<dbReference type="RefSeq" id="WP_194027951.1">
    <property type="nucleotide sequence ID" value="NZ_JADEWZ010000003.1"/>
</dbReference>
<proteinExistence type="predicted"/>